<protein>
    <submittedName>
        <fullName evidence="2">Uncharacterized protein</fullName>
    </submittedName>
</protein>
<evidence type="ECO:0000313" key="2">
    <source>
        <dbReference type="EMBL" id="KAE8037022.1"/>
    </source>
</evidence>
<name>A0A660KKZ3_9ROSI</name>
<evidence type="ECO:0000256" key="1">
    <source>
        <dbReference type="SAM" id="MobiDB-lite"/>
    </source>
</evidence>
<dbReference type="Proteomes" id="UP000327013">
    <property type="component" value="Chromosome 4"/>
</dbReference>
<sequence length="67" mass="7607">MRNSPTPHADPRSPTRIGLLQEADLPPRDPVDSGKAFVPHIGEGFFLFFRRGDLRPRRPLTELSTLR</sequence>
<organism evidence="2 3">
    <name type="scientific">Carpinus fangiana</name>
    <dbReference type="NCBI Taxonomy" id="176857"/>
    <lineage>
        <taxon>Eukaryota</taxon>
        <taxon>Viridiplantae</taxon>
        <taxon>Streptophyta</taxon>
        <taxon>Embryophyta</taxon>
        <taxon>Tracheophyta</taxon>
        <taxon>Spermatophyta</taxon>
        <taxon>Magnoliopsida</taxon>
        <taxon>eudicotyledons</taxon>
        <taxon>Gunneridae</taxon>
        <taxon>Pentapetalae</taxon>
        <taxon>rosids</taxon>
        <taxon>fabids</taxon>
        <taxon>Fagales</taxon>
        <taxon>Betulaceae</taxon>
        <taxon>Carpinus</taxon>
    </lineage>
</organism>
<reference evidence="2 3" key="1">
    <citation type="submission" date="2019-06" db="EMBL/GenBank/DDBJ databases">
        <title>A chromosomal-level reference genome of Carpinus fangiana (Coryloideae, Betulaceae).</title>
        <authorList>
            <person name="Yang X."/>
            <person name="Wang Z."/>
            <person name="Zhang L."/>
            <person name="Hao G."/>
            <person name="Liu J."/>
            <person name="Yang Y."/>
        </authorList>
    </citation>
    <scope>NUCLEOTIDE SEQUENCE [LARGE SCALE GENOMIC DNA]</scope>
    <source>
        <strain evidence="2">Cfa_2016G</strain>
        <tissue evidence="2">Leaf</tissue>
    </source>
</reference>
<evidence type="ECO:0000313" key="3">
    <source>
        <dbReference type="Proteomes" id="UP000327013"/>
    </source>
</evidence>
<gene>
    <name evidence="2" type="ORF">FH972_009649</name>
</gene>
<dbReference type="AlphaFoldDB" id="A0A660KKZ3"/>
<proteinExistence type="predicted"/>
<feature type="region of interest" description="Disordered" evidence="1">
    <location>
        <begin position="1"/>
        <end position="34"/>
    </location>
</feature>
<dbReference type="EMBL" id="CM017324">
    <property type="protein sequence ID" value="KAE8037022.1"/>
    <property type="molecule type" value="Genomic_DNA"/>
</dbReference>
<keyword evidence="3" id="KW-1185">Reference proteome</keyword>
<accession>A0A660KKZ3</accession>